<dbReference type="Gene3D" id="3.40.50.1820">
    <property type="entry name" value="alpha/beta hydrolase"/>
    <property type="match status" value="1"/>
</dbReference>
<keyword evidence="1" id="KW-0067">ATP-binding</keyword>
<feature type="non-terminal residue" evidence="1">
    <location>
        <position position="100"/>
    </location>
</feature>
<dbReference type="EMBL" id="JAAGMN010008881">
    <property type="protein sequence ID" value="NEE20935.1"/>
    <property type="molecule type" value="Genomic_DNA"/>
</dbReference>
<dbReference type="AlphaFoldDB" id="A0A6G3XSY5"/>
<accession>A0A6G3XSY5</accession>
<dbReference type="GO" id="GO:0005524">
    <property type="term" value="F:ATP binding"/>
    <property type="evidence" value="ECO:0007669"/>
    <property type="project" value="UniProtKB-KW"/>
</dbReference>
<gene>
    <name evidence="1" type="ORF">G3M58_82555</name>
</gene>
<protein>
    <submittedName>
        <fullName evidence="1">ABC transporter ATP-binding protein</fullName>
    </submittedName>
</protein>
<reference evidence="1" key="1">
    <citation type="submission" date="2020-01" db="EMBL/GenBank/DDBJ databases">
        <title>Insect and environment-associated Actinomycetes.</title>
        <authorList>
            <person name="Currrie C."/>
            <person name="Chevrette M."/>
            <person name="Carlson C."/>
            <person name="Stubbendieck R."/>
            <person name="Wendt-Pienkowski E."/>
        </authorList>
    </citation>
    <scope>NUCLEOTIDE SEQUENCE</scope>
    <source>
        <strain evidence="1">SID7499</strain>
    </source>
</reference>
<keyword evidence="1" id="KW-0547">Nucleotide-binding</keyword>
<proteinExistence type="predicted"/>
<name>A0A6G3XSY5_9ACTN</name>
<comment type="caution">
    <text evidence="1">The sequence shown here is derived from an EMBL/GenBank/DDBJ whole genome shotgun (WGS) entry which is preliminary data.</text>
</comment>
<dbReference type="InterPro" id="IPR029058">
    <property type="entry name" value="AB_hydrolase_fold"/>
</dbReference>
<evidence type="ECO:0000313" key="1">
    <source>
        <dbReference type="EMBL" id="NEE20935.1"/>
    </source>
</evidence>
<organism evidence="1">
    <name type="scientific">Streptomyces sp. SID7499</name>
    <dbReference type="NCBI Taxonomy" id="2706086"/>
    <lineage>
        <taxon>Bacteria</taxon>
        <taxon>Bacillati</taxon>
        <taxon>Actinomycetota</taxon>
        <taxon>Actinomycetes</taxon>
        <taxon>Kitasatosporales</taxon>
        <taxon>Streptomycetaceae</taxon>
        <taxon>Streptomyces</taxon>
    </lineage>
</organism>
<feature type="non-terminal residue" evidence="1">
    <location>
        <position position="1"/>
    </location>
</feature>
<sequence length="100" mass="10371">LTERSPSAVADRIKVPSLLLQGQSDSLFPLGQADAMQKAISANGAPVAVDWIAGGHDGGDNETGRVEGRVGSWFDRYLKEDTGAGTGPAFRVSRTGGVDS</sequence>
<dbReference type="SUPFAM" id="SSF53474">
    <property type="entry name" value="alpha/beta-Hydrolases"/>
    <property type="match status" value="1"/>
</dbReference>